<gene>
    <name evidence="1" type="ORF">L6452_16957</name>
</gene>
<organism evidence="1 2">
    <name type="scientific">Arctium lappa</name>
    <name type="common">Greater burdock</name>
    <name type="synonym">Lappa major</name>
    <dbReference type="NCBI Taxonomy" id="4217"/>
    <lineage>
        <taxon>Eukaryota</taxon>
        <taxon>Viridiplantae</taxon>
        <taxon>Streptophyta</taxon>
        <taxon>Embryophyta</taxon>
        <taxon>Tracheophyta</taxon>
        <taxon>Spermatophyta</taxon>
        <taxon>Magnoliopsida</taxon>
        <taxon>eudicotyledons</taxon>
        <taxon>Gunneridae</taxon>
        <taxon>Pentapetalae</taxon>
        <taxon>asterids</taxon>
        <taxon>campanulids</taxon>
        <taxon>Asterales</taxon>
        <taxon>Asteraceae</taxon>
        <taxon>Carduoideae</taxon>
        <taxon>Cardueae</taxon>
        <taxon>Arctiinae</taxon>
        <taxon>Arctium</taxon>
    </lineage>
</organism>
<comment type="caution">
    <text evidence="1">The sequence shown here is derived from an EMBL/GenBank/DDBJ whole genome shotgun (WGS) entry which is preliminary data.</text>
</comment>
<dbReference type="EMBL" id="CM042051">
    <property type="protein sequence ID" value="KAI3728323.1"/>
    <property type="molecule type" value="Genomic_DNA"/>
</dbReference>
<dbReference type="Proteomes" id="UP001055879">
    <property type="component" value="Linkage Group LG05"/>
</dbReference>
<accession>A0ACB9C245</accession>
<evidence type="ECO:0000313" key="1">
    <source>
        <dbReference type="EMBL" id="KAI3728323.1"/>
    </source>
</evidence>
<proteinExistence type="predicted"/>
<reference evidence="2" key="1">
    <citation type="journal article" date="2022" name="Mol. Ecol. Resour.">
        <title>The genomes of chicory, endive, great burdock and yacon provide insights into Asteraceae palaeo-polyploidization history and plant inulin production.</title>
        <authorList>
            <person name="Fan W."/>
            <person name="Wang S."/>
            <person name="Wang H."/>
            <person name="Wang A."/>
            <person name="Jiang F."/>
            <person name="Liu H."/>
            <person name="Zhao H."/>
            <person name="Xu D."/>
            <person name="Zhang Y."/>
        </authorList>
    </citation>
    <scope>NUCLEOTIDE SEQUENCE [LARGE SCALE GENOMIC DNA]</scope>
    <source>
        <strain evidence="2">cv. Niubang</strain>
    </source>
</reference>
<protein>
    <submittedName>
        <fullName evidence="1">Uncharacterized protein</fullName>
    </submittedName>
</protein>
<keyword evidence="2" id="KW-1185">Reference proteome</keyword>
<reference evidence="1 2" key="2">
    <citation type="journal article" date="2022" name="Mol. Ecol. Resour.">
        <title>The genomes of chicory, endive, great burdock and yacon provide insights into Asteraceae paleo-polyploidization history and plant inulin production.</title>
        <authorList>
            <person name="Fan W."/>
            <person name="Wang S."/>
            <person name="Wang H."/>
            <person name="Wang A."/>
            <person name="Jiang F."/>
            <person name="Liu H."/>
            <person name="Zhao H."/>
            <person name="Xu D."/>
            <person name="Zhang Y."/>
        </authorList>
    </citation>
    <scope>NUCLEOTIDE SEQUENCE [LARGE SCALE GENOMIC DNA]</scope>
    <source>
        <strain evidence="2">cv. Niubang</strain>
    </source>
</reference>
<name>A0ACB9C245_ARCLA</name>
<sequence>MSLPNDVDLIHEIEADVGKKMDKFECKENEVLEEITKVYKAKRVATMKMMDDGFEEKAKARKAQKMKSLEEKGLLNKNNKRRKRETISSRPLTVE</sequence>
<evidence type="ECO:0000313" key="2">
    <source>
        <dbReference type="Proteomes" id="UP001055879"/>
    </source>
</evidence>